<sequence length="167" mass="19469">MDPREKTRRLHVLLNLIRGLYKAIDNDWRKAAGELGLTPCQQHLLWILHFRNGSTLTELSEIGSWHVSTVMSMVDRMEKNGLVIKKVDDQDARIKRIFITEKGEQLQKQTLNGEKHFRLMTLLEQMDEKDIENGTKILYSLVKQLLGPNFIDFVDSTAKEIMNKKYD</sequence>
<dbReference type="AlphaFoldDB" id="F6B8V1"/>
<evidence type="ECO:0000256" key="3">
    <source>
        <dbReference type="ARBA" id="ARBA00023163"/>
    </source>
</evidence>
<dbReference type="PANTHER" id="PTHR42756:SF1">
    <property type="entry name" value="TRANSCRIPTIONAL REPRESSOR OF EMRAB OPERON"/>
    <property type="match status" value="1"/>
</dbReference>
<dbReference type="EMBL" id="CP002736">
    <property type="protein sequence ID" value="AEF94794.1"/>
    <property type="molecule type" value="Genomic_DNA"/>
</dbReference>
<dbReference type="KEGG" id="dca:Desca_1953"/>
<dbReference type="InterPro" id="IPR036390">
    <property type="entry name" value="WH_DNA-bd_sf"/>
</dbReference>
<keyword evidence="3" id="KW-0804">Transcription</keyword>
<dbReference type="Gene3D" id="1.10.10.10">
    <property type="entry name" value="Winged helix-like DNA-binding domain superfamily/Winged helix DNA-binding domain"/>
    <property type="match status" value="1"/>
</dbReference>
<organism evidence="5 6">
    <name type="scientific">Desulfotomaculum nigrificans (strain DSM 14880 / VKM B-2319 / CO-1-SRB)</name>
    <name type="common">Desulfotomaculum carboxydivorans</name>
    <dbReference type="NCBI Taxonomy" id="868595"/>
    <lineage>
        <taxon>Bacteria</taxon>
        <taxon>Bacillati</taxon>
        <taxon>Bacillota</taxon>
        <taxon>Clostridia</taxon>
        <taxon>Eubacteriales</taxon>
        <taxon>Desulfotomaculaceae</taxon>
        <taxon>Desulfotomaculum</taxon>
    </lineage>
</organism>
<dbReference type="eggNOG" id="COG1846">
    <property type="taxonomic scope" value="Bacteria"/>
</dbReference>
<keyword evidence="2" id="KW-0238">DNA-binding</keyword>
<feature type="domain" description="HTH marR-type" evidence="4">
    <location>
        <begin position="10"/>
        <end position="147"/>
    </location>
</feature>
<evidence type="ECO:0000256" key="1">
    <source>
        <dbReference type="ARBA" id="ARBA00023015"/>
    </source>
</evidence>
<dbReference type="Proteomes" id="UP000009226">
    <property type="component" value="Chromosome"/>
</dbReference>
<evidence type="ECO:0000313" key="6">
    <source>
        <dbReference type="Proteomes" id="UP000009226"/>
    </source>
</evidence>
<gene>
    <name evidence="5" type="ordered locus">Desca_1953</name>
</gene>
<keyword evidence="6" id="KW-1185">Reference proteome</keyword>
<dbReference type="InterPro" id="IPR036388">
    <property type="entry name" value="WH-like_DNA-bd_sf"/>
</dbReference>
<evidence type="ECO:0000313" key="5">
    <source>
        <dbReference type="EMBL" id="AEF94794.1"/>
    </source>
</evidence>
<evidence type="ECO:0000259" key="4">
    <source>
        <dbReference type="PROSITE" id="PS50995"/>
    </source>
</evidence>
<protein>
    <submittedName>
        <fullName evidence="5">Regulatory protein MarR</fullName>
    </submittedName>
</protein>
<dbReference type="STRING" id="868595.Desca_1953"/>
<dbReference type="HOGENOM" id="CLU_1591854_0_0_9"/>
<accession>F6B8V1</accession>
<dbReference type="Pfam" id="PF01047">
    <property type="entry name" value="MarR"/>
    <property type="match status" value="1"/>
</dbReference>
<dbReference type="GO" id="GO:0003700">
    <property type="term" value="F:DNA-binding transcription factor activity"/>
    <property type="evidence" value="ECO:0007669"/>
    <property type="project" value="InterPro"/>
</dbReference>
<dbReference type="PANTHER" id="PTHR42756">
    <property type="entry name" value="TRANSCRIPTIONAL REGULATOR, MARR"/>
    <property type="match status" value="1"/>
</dbReference>
<keyword evidence="1" id="KW-0805">Transcription regulation</keyword>
<dbReference type="RefSeq" id="WP_003545111.1">
    <property type="nucleotide sequence ID" value="NC_015565.1"/>
</dbReference>
<dbReference type="GO" id="GO:0003677">
    <property type="term" value="F:DNA binding"/>
    <property type="evidence" value="ECO:0007669"/>
    <property type="project" value="UniProtKB-KW"/>
</dbReference>
<name>F6B8V1_DESCC</name>
<dbReference type="SUPFAM" id="SSF46785">
    <property type="entry name" value="Winged helix' DNA-binding domain"/>
    <property type="match status" value="1"/>
</dbReference>
<dbReference type="InterPro" id="IPR000835">
    <property type="entry name" value="HTH_MarR-typ"/>
</dbReference>
<proteinExistence type="predicted"/>
<dbReference type="SMART" id="SM00347">
    <property type="entry name" value="HTH_MARR"/>
    <property type="match status" value="1"/>
</dbReference>
<reference evidence="5 6" key="1">
    <citation type="submission" date="2011-05" db="EMBL/GenBank/DDBJ databases">
        <title>Complete sequence of Desulfotomaculum carboxydivorans CO-1-SRB.</title>
        <authorList>
            <consortium name="US DOE Joint Genome Institute"/>
            <person name="Lucas S."/>
            <person name="Han J."/>
            <person name="Lapidus A."/>
            <person name="Cheng J.-F."/>
            <person name="Goodwin L."/>
            <person name="Pitluck S."/>
            <person name="Peters L."/>
            <person name="Mikhailova N."/>
            <person name="Lu M."/>
            <person name="Han C."/>
            <person name="Tapia R."/>
            <person name="Land M."/>
            <person name="Hauser L."/>
            <person name="Kyrpides N."/>
            <person name="Ivanova N."/>
            <person name="Pagani I."/>
            <person name="Stams A."/>
            <person name="Plugge C."/>
            <person name="Muyzer G."/>
            <person name="Kuever J."/>
            <person name="Parshina S."/>
            <person name="Ivanova A."/>
            <person name="Nazina T."/>
            <person name="Woyke T."/>
        </authorList>
    </citation>
    <scope>NUCLEOTIDE SEQUENCE [LARGE SCALE GENOMIC DNA]</scope>
    <source>
        <strain evidence="6">DSM 14880 / VKM B-2319 / CO-1-SRB</strain>
    </source>
</reference>
<evidence type="ECO:0000256" key="2">
    <source>
        <dbReference type="ARBA" id="ARBA00023125"/>
    </source>
</evidence>
<dbReference type="PROSITE" id="PS50995">
    <property type="entry name" value="HTH_MARR_2"/>
    <property type="match status" value="1"/>
</dbReference>